<keyword evidence="1" id="KW-0732">Signal</keyword>
<organism evidence="2 3">
    <name type="scientific">Phakopsora pachyrhizi</name>
    <name type="common">Asian soybean rust disease fungus</name>
    <dbReference type="NCBI Taxonomy" id="170000"/>
    <lineage>
        <taxon>Eukaryota</taxon>
        <taxon>Fungi</taxon>
        <taxon>Dikarya</taxon>
        <taxon>Basidiomycota</taxon>
        <taxon>Pucciniomycotina</taxon>
        <taxon>Pucciniomycetes</taxon>
        <taxon>Pucciniales</taxon>
        <taxon>Phakopsoraceae</taxon>
        <taxon>Phakopsora</taxon>
    </lineage>
</organism>
<evidence type="ECO:0000313" key="2">
    <source>
        <dbReference type="EMBL" id="CAH7685749.1"/>
    </source>
</evidence>
<feature type="non-terminal residue" evidence="2">
    <location>
        <position position="1"/>
    </location>
</feature>
<dbReference type="Proteomes" id="UP001153365">
    <property type="component" value="Unassembled WGS sequence"/>
</dbReference>
<feature type="chain" id="PRO_5043392831" evidence="1">
    <location>
        <begin position="26"/>
        <end position="116"/>
    </location>
</feature>
<feature type="signal peptide" evidence="1">
    <location>
        <begin position="1"/>
        <end position="25"/>
    </location>
</feature>
<dbReference type="EMBL" id="CALTRL010005743">
    <property type="protein sequence ID" value="CAH7685749.1"/>
    <property type="molecule type" value="Genomic_DNA"/>
</dbReference>
<dbReference type="AlphaFoldDB" id="A0AAV0BF61"/>
<accession>A0AAV0BF61</accession>
<protein>
    <submittedName>
        <fullName evidence="2">Expressed protein</fullName>
    </submittedName>
</protein>
<reference evidence="2" key="1">
    <citation type="submission" date="2022-06" db="EMBL/GenBank/DDBJ databases">
        <authorList>
            <consortium name="SYNGENTA / RWTH Aachen University"/>
        </authorList>
    </citation>
    <scope>NUCLEOTIDE SEQUENCE</scope>
</reference>
<gene>
    <name evidence="2" type="ORF">PPACK8108_LOCUS20323</name>
</gene>
<evidence type="ECO:0000256" key="1">
    <source>
        <dbReference type="SAM" id="SignalP"/>
    </source>
</evidence>
<sequence length="116" mass="13524">TLSHLQNPQLSLLLLLFLIPLPILPHQSHFWYFNRSSRLNLLFSHFSSATTDLTQLLTPIKLTSSFLMHLLTWLPDWTVLLPHSHQGLLVLSQLPHWLPGYLYNHQHLSFNLSLKL</sequence>
<evidence type="ECO:0000313" key="3">
    <source>
        <dbReference type="Proteomes" id="UP001153365"/>
    </source>
</evidence>
<comment type="caution">
    <text evidence="2">The sequence shown here is derived from an EMBL/GenBank/DDBJ whole genome shotgun (WGS) entry which is preliminary data.</text>
</comment>
<proteinExistence type="predicted"/>
<keyword evidence="3" id="KW-1185">Reference proteome</keyword>
<name>A0AAV0BF61_PHAPC</name>